<dbReference type="GO" id="GO:0070062">
    <property type="term" value="C:extracellular exosome"/>
    <property type="evidence" value="ECO:0007669"/>
    <property type="project" value="TreeGrafter"/>
</dbReference>
<comment type="similarity">
    <text evidence="2">Belongs to the BPI/LBP/Plunc superfamily. Plunc family.</text>
</comment>
<dbReference type="Gene3D" id="3.15.10.10">
    <property type="entry name" value="Bactericidal permeability-increasing protein, domain 1"/>
    <property type="match status" value="1"/>
</dbReference>
<reference evidence="9" key="1">
    <citation type="submission" date="2025-08" db="UniProtKB">
        <authorList>
            <consortium name="RefSeq"/>
        </authorList>
    </citation>
    <scope>IDENTIFICATION</scope>
</reference>
<feature type="domain" description="Lipid-binding serum glycoprotein N-terminal" evidence="7">
    <location>
        <begin position="158"/>
        <end position="300"/>
    </location>
</feature>
<dbReference type="PANTHER" id="PTHR47145:SF1">
    <property type="entry name" value="BPI FOLD-CONTAINING FAMILY A MEMBER 2"/>
    <property type="match status" value="1"/>
</dbReference>
<evidence type="ECO:0000256" key="3">
    <source>
        <dbReference type="ARBA" id="ARBA00022525"/>
    </source>
</evidence>
<name>A0A2U3VEX8_ODORO</name>
<dbReference type="SUPFAM" id="SSF55394">
    <property type="entry name" value="Bactericidal permeability-increasing protein, BPI"/>
    <property type="match status" value="1"/>
</dbReference>
<sequence>MTMSTASGYLGAFALIQVPPLSEPHYHLDFQMTKLRGNDDDDGDWGARGTFSSGSRAGLSTPLSTRGPRSGSSEFPPWVRGSPSGLLTGTSASLLGNLGDDLNNVVNKLKPAVEKGLETVKNTLESVVQKLTADLGKLQESKAWLPAKEKVQEMKNLVNDVLSEISPAKDDTLGLNIINSHILKVKVELTPDGKGVNIRVPIVANVTLALPVIGQVVDLKASLDLLTDVRVATDAQTGAPRVIIGKCSSDPDSISLTVLDSHNTLMEKAVNTVSNFLTKTVSRLGEKDVCPLIHTLLSTLDANIVQDIIGKSQPGDGGAFPLQPSKGRHAPCAHPTAGVVRGPWRSRKTQHLSKLGEYDRTEGVLWASVSSLPSSFFKSTEPAWQNDVRKKMGQIWVQILALLFSNHGALFKWLCLSEPQFPPG</sequence>
<keyword evidence="5" id="KW-1015">Disulfide bond</keyword>
<keyword evidence="8" id="KW-1185">Reference proteome</keyword>
<dbReference type="AlphaFoldDB" id="A0A2U3VEX8"/>
<dbReference type="Proteomes" id="UP000245340">
    <property type="component" value="Unplaced"/>
</dbReference>
<evidence type="ECO:0000259" key="7">
    <source>
        <dbReference type="Pfam" id="PF01273"/>
    </source>
</evidence>
<protein>
    <submittedName>
        <fullName evidence="9">BPI fold-containing family A member 2</fullName>
    </submittedName>
</protein>
<dbReference type="GO" id="GO:0030141">
    <property type="term" value="C:secretory granule"/>
    <property type="evidence" value="ECO:0007669"/>
    <property type="project" value="TreeGrafter"/>
</dbReference>
<dbReference type="InParanoid" id="A0A2U3VEX8"/>
<dbReference type="RefSeq" id="XP_004393247.1">
    <property type="nucleotide sequence ID" value="XM_004393190.1"/>
</dbReference>
<keyword evidence="3" id="KW-0964">Secreted</keyword>
<accession>A0A2U3VEX8</accession>
<dbReference type="InterPro" id="IPR017942">
    <property type="entry name" value="Lipid-bd_serum_glycop_N"/>
</dbReference>
<gene>
    <name evidence="9" type="primary">BPIFA2</name>
</gene>
<evidence type="ECO:0000256" key="2">
    <source>
        <dbReference type="ARBA" id="ARBA00009020"/>
    </source>
</evidence>
<keyword evidence="4" id="KW-0732">Signal</keyword>
<dbReference type="Pfam" id="PF01273">
    <property type="entry name" value="LBP_BPI_CETP"/>
    <property type="match status" value="1"/>
</dbReference>
<proteinExistence type="inferred from homology"/>
<feature type="region of interest" description="Disordered" evidence="6">
    <location>
        <begin position="38"/>
        <end position="81"/>
    </location>
</feature>
<dbReference type="PANTHER" id="PTHR47145">
    <property type="entry name" value="BPI FOLD-CONTAINING FAMILY A MEMBER 2"/>
    <property type="match status" value="1"/>
</dbReference>
<dbReference type="KEGG" id="oro:101378014"/>
<evidence type="ECO:0000256" key="1">
    <source>
        <dbReference type="ARBA" id="ARBA00004613"/>
    </source>
</evidence>
<evidence type="ECO:0000256" key="4">
    <source>
        <dbReference type="ARBA" id="ARBA00022729"/>
    </source>
</evidence>
<dbReference type="STRING" id="9708.A0A2U3VEX8"/>
<evidence type="ECO:0000256" key="6">
    <source>
        <dbReference type="SAM" id="MobiDB-lite"/>
    </source>
</evidence>
<comment type="subcellular location">
    <subcellularLocation>
        <location evidence="1">Secreted</location>
    </subcellularLocation>
</comment>
<organism evidence="8 9">
    <name type="scientific">Odobenus rosmarus divergens</name>
    <name type="common">Pacific walrus</name>
    <dbReference type="NCBI Taxonomy" id="9708"/>
    <lineage>
        <taxon>Eukaryota</taxon>
        <taxon>Metazoa</taxon>
        <taxon>Chordata</taxon>
        <taxon>Craniata</taxon>
        <taxon>Vertebrata</taxon>
        <taxon>Euteleostomi</taxon>
        <taxon>Mammalia</taxon>
        <taxon>Eutheria</taxon>
        <taxon>Laurasiatheria</taxon>
        <taxon>Carnivora</taxon>
        <taxon>Caniformia</taxon>
        <taxon>Pinnipedia</taxon>
        <taxon>Odobenidae</taxon>
        <taxon>Odobenus</taxon>
    </lineage>
</organism>
<evidence type="ECO:0000256" key="5">
    <source>
        <dbReference type="ARBA" id="ARBA00023157"/>
    </source>
</evidence>
<dbReference type="GO" id="GO:0001530">
    <property type="term" value="F:lipopolysaccharide binding"/>
    <property type="evidence" value="ECO:0007669"/>
    <property type="project" value="TreeGrafter"/>
</dbReference>
<evidence type="ECO:0000313" key="8">
    <source>
        <dbReference type="Proteomes" id="UP000245340"/>
    </source>
</evidence>
<evidence type="ECO:0000313" key="9">
    <source>
        <dbReference type="RefSeq" id="XP_004393247.1"/>
    </source>
</evidence>
<dbReference type="InterPro" id="IPR017943">
    <property type="entry name" value="Bactericidal_perm-incr_a/b_dom"/>
</dbReference>
<dbReference type="InterPro" id="IPR052507">
    <property type="entry name" value="BPI_fold-antibacterial"/>
</dbReference>